<dbReference type="Proteomes" id="UP001319080">
    <property type="component" value="Unassembled WGS sequence"/>
</dbReference>
<accession>A0AAP2DY80</accession>
<evidence type="ECO:0000259" key="1">
    <source>
        <dbReference type="Pfam" id="PF02350"/>
    </source>
</evidence>
<dbReference type="GO" id="GO:0004553">
    <property type="term" value="F:hydrolase activity, hydrolyzing O-glycosyl compounds"/>
    <property type="evidence" value="ECO:0007669"/>
    <property type="project" value="InterPro"/>
</dbReference>
<keyword evidence="2" id="KW-0378">Hydrolase</keyword>
<dbReference type="EC" id="3.2.1.183" evidence="2"/>
<comment type="caution">
    <text evidence="2">The sequence shown here is derived from an EMBL/GenBank/DDBJ whole genome shotgun (WGS) entry which is preliminary data.</text>
</comment>
<dbReference type="InterPro" id="IPR003331">
    <property type="entry name" value="UDP_GlcNAc_Epimerase_2_dom"/>
</dbReference>
<dbReference type="AlphaFoldDB" id="A0AAP2DY80"/>
<dbReference type="SUPFAM" id="SSF53756">
    <property type="entry name" value="UDP-Glycosyltransferase/glycogen phosphorylase"/>
    <property type="match status" value="1"/>
</dbReference>
<gene>
    <name evidence="2" type="primary">neuC</name>
    <name evidence="2" type="ORF">KK062_15165</name>
</gene>
<proteinExistence type="predicted"/>
<evidence type="ECO:0000313" key="3">
    <source>
        <dbReference type="Proteomes" id="UP001319080"/>
    </source>
</evidence>
<dbReference type="Pfam" id="PF02350">
    <property type="entry name" value="Epimerase_2"/>
    <property type="match status" value="1"/>
</dbReference>
<dbReference type="GO" id="GO:0006047">
    <property type="term" value="P:UDP-N-acetylglucosamine metabolic process"/>
    <property type="evidence" value="ECO:0007669"/>
    <property type="project" value="InterPro"/>
</dbReference>
<protein>
    <submittedName>
        <fullName evidence="2">UDP-N-acetylglucosamine 2-epimerase (Hydrolyzing)</fullName>
        <ecNumber evidence="2">3.2.1.183</ecNumber>
    </submittedName>
</protein>
<dbReference type="Gene3D" id="3.40.50.2000">
    <property type="entry name" value="Glycogen Phosphorylase B"/>
    <property type="match status" value="2"/>
</dbReference>
<name>A0AAP2DY80_9BACT</name>
<dbReference type="PANTHER" id="PTHR43174:SF3">
    <property type="entry name" value="UDP-N-ACETYLGLUCOSAMINE 2-EPIMERASE"/>
    <property type="match status" value="1"/>
</dbReference>
<dbReference type="RefSeq" id="WP_254085160.1">
    <property type="nucleotide sequence ID" value="NZ_JAHESE010000014.1"/>
</dbReference>
<organism evidence="2 3">
    <name type="scientific">Dawidia cretensis</name>
    <dbReference type="NCBI Taxonomy" id="2782350"/>
    <lineage>
        <taxon>Bacteria</taxon>
        <taxon>Pseudomonadati</taxon>
        <taxon>Bacteroidota</taxon>
        <taxon>Cytophagia</taxon>
        <taxon>Cytophagales</taxon>
        <taxon>Chryseotaleaceae</taxon>
        <taxon>Dawidia</taxon>
    </lineage>
</organism>
<dbReference type="NCBIfam" id="TIGR03568">
    <property type="entry name" value="NeuC_NnaA"/>
    <property type="match status" value="1"/>
</dbReference>
<dbReference type="PANTHER" id="PTHR43174">
    <property type="entry name" value="UDP-N-ACETYLGLUCOSAMINE 2-EPIMERASE"/>
    <property type="match status" value="1"/>
</dbReference>
<dbReference type="EMBL" id="JAHESE010000014">
    <property type="protein sequence ID" value="MBT1709581.1"/>
    <property type="molecule type" value="Genomic_DNA"/>
</dbReference>
<reference evidence="2 3" key="1">
    <citation type="submission" date="2021-05" db="EMBL/GenBank/DDBJ databases">
        <title>A Polyphasic approach of four new species of the genus Ohtaekwangia: Ohtaekwangia histidinii sp. nov., Ohtaekwangia cretensis sp. nov., Ohtaekwangia indiensis sp. nov., Ohtaekwangia reichenbachii sp. nov. from diverse environment.</title>
        <authorList>
            <person name="Octaviana S."/>
        </authorList>
    </citation>
    <scope>NUCLEOTIDE SEQUENCE [LARGE SCALE GENOMIC DNA]</scope>
    <source>
        <strain evidence="2 3">PWU5</strain>
    </source>
</reference>
<evidence type="ECO:0000313" key="2">
    <source>
        <dbReference type="EMBL" id="MBT1709581.1"/>
    </source>
</evidence>
<sequence length="376" mass="42410">MTKKRILFITGTRADFGKLKPLIKAVQDHRDYDYMIFGTGMHMLSKYGNTITEIKRAGFDNLFMYVNQMEGESMEIVLANTITGLTRFLQEYRMDLIVIHGDRIEALAGAIVGALRNTLVAHVEGGEVSGTIDDLLRHATSKLSHMHFVASTSAEKRLQQLGENEGSIFRIGSPDVDIMLSDTLPSLADAKKRYDISFDDYAIAMLHPVTTEVDKQFDNAVVFADALLASERNYILIYPNNDLGSTEIFRAYERLKNQPRIKIFPSLRFEYFLTLLGHTDFIIGNSSAGIHEAPVYGVPTVNVGTRQNNRLQYESIFNVVDFDKAAILETIARASAKRRFPPCGHYGDGNSAEKFRKVIESGEFWQTSKQKKFRDL</sequence>
<keyword evidence="2" id="KW-0326">Glycosidase</keyword>
<dbReference type="InterPro" id="IPR020004">
    <property type="entry name" value="UDP-GlcNAc_Epase"/>
</dbReference>
<keyword evidence="3" id="KW-1185">Reference proteome</keyword>
<feature type="domain" description="UDP-N-acetylglucosamine 2-epimerase" evidence="1">
    <location>
        <begin position="24"/>
        <end position="360"/>
    </location>
</feature>
<dbReference type="InterPro" id="IPR029767">
    <property type="entry name" value="WecB-like"/>
</dbReference>